<proteinExistence type="predicted"/>
<keyword evidence="1" id="KW-0808">Transferase</keyword>
<dbReference type="PANTHER" id="PTHR43289:SF34">
    <property type="entry name" value="SERINE_THREONINE-PROTEIN KINASE YBDM-RELATED"/>
    <property type="match status" value="1"/>
</dbReference>
<dbReference type="Pfam" id="PF00069">
    <property type="entry name" value="Pkinase"/>
    <property type="match status" value="1"/>
</dbReference>
<feature type="non-terminal residue" evidence="6">
    <location>
        <position position="448"/>
    </location>
</feature>
<reference evidence="7" key="1">
    <citation type="journal article" date="2019" name="Int. J. Syst. Evol. Microbiol.">
        <title>The Global Catalogue of Microorganisms (GCM) 10K type strain sequencing project: providing services to taxonomists for standard genome sequencing and annotation.</title>
        <authorList>
            <consortium name="The Broad Institute Genomics Platform"/>
            <consortium name="The Broad Institute Genome Sequencing Center for Infectious Disease"/>
            <person name="Wu L."/>
            <person name="Ma J."/>
        </authorList>
    </citation>
    <scope>NUCLEOTIDE SEQUENCE [LARGE SCALE GENOMIC DNA]</scope>
    <source>
        <strain evidence="7">TBRC 1276</strain>
    </source>
</reference>
<sequence>MNVRRIGRYTLSRLLGQGGQGAVYLGESPGSRKVAVKLLHARFAGDDDARRRFRREVAVTRQVAPFCTARIIDVDMDGDQPYIVSEYVDGVSLEELVRRDGPRDEGGLARLAINTMTALTAIHQAGIVHRDFKPSNVLLGPEGPVVIDFGIAKVLDATSTKTSGAVGTPAYMSPEQVAGAEIGPVSDVFSWAVTLIFASTGRMAFGNDSIPAILYRISHAEPELRGVAEPLRNLLRACLSKRPEDRPSDQDILRALMGGISMGLPADGQPLTVDLRNAATLKYTKRLEENAPIHSLLEDGSRLLSPSSAQSLSGTVHERVPYALPDLRLLRPDTVLRPQTEANWTVVNALTSVLEQFTIDAQVIGFTRGPTVTRYEIELGPGVKVEKITALTKNIAYAVKSADLRILSPIPVRSPIPGKSAIGVEIPNADKDLVALGDVLRAQVAQAD</sequence>
<dbReference type="PROSITE" id="PS50011">
    <property type="entry name" value="PROTEIN_KINASE_DOM"/>
    <property type="match status" value="1"/>
</dbReference>
<dbReference type="InterPro" id="IPR000719">
    <property type="entry name" value="Prot_kinase_dom"/>
</dbReference>
<keyword evidence="3" id="KW-0418">Kinase</keyword>
<dbReference type="CDD" id="cd14014">
    <property type="entry name" value="STKc_PknB_like"/>
    <property type="match status" value="1"/>
</dbReference>
<dbReference type="EMBL" id="JBHSBI010000035">
    <property type="protein sequence ID" value="MFC4014461.1"/>
    <property type="molecule type" value="Genomic_DNA"/>
</dbReference>
<dbReference type="PROSITE" id="PS00108">
    <property type="entry name" value="PROTEIN_KINASE_ST"/>
    <property type="match status" value="1"/>
</dbReference>
<organism evidence="6 7">
    <name type="scientific">Nonomuraea purpurea</name>
    <dbReference type="NCBI Taxonomy" id="1849276"/>
    <lineage>
        <taxon>Bacteria</taxon>
        <taxon>Bacillati</taxon>
        <taxon>Actinomycetota</taxon>
        <taxon>Actinomycetes</taxon>
        <taxon>Streptosporangiales</taxon>
        <taxon>Streptosporangiaceae</taxon>
        <taxon>Nonomuraea</taxon>
    </lineage>
</organism>
<evidence type="ECO:0000313" key="6">
    <source>
        <dbReference type="EMBL" id="MFC4014461.1"/>
    </source>
</evidence>
<keyword evidence="4" id="KW-0067">ATP-binding</keyword>
<dbReference type="Gene3D" id="3.30.980.40">
    <property type="match status" value="1"/>
</dbReference>
<gene>
    <name evidence="6" type="ORF">ACFOY2_45070</name>
</gene>
<dbReference type="InterPro" id="IPR041027">
    <property type="entry name" value="FtsK_alpha"/>
</dbReference>
<evidence type="ECO:0000256" key="3">
    <source>
        <dbReference type="ARBA" id="ARBA00022777"/>
    </source>
</evidence>
<evidence type="ECO:0000313" key="7">
    <source>
        <dbReference type="Proteomes" id="UP001595851"/>
    </source>
</evidence>
<evidence type="ECO:0000256" key="4">
    <source>
        <dbReference type="ARBA" id="ARBA00022840"/>
    </source>
</evidence>
<keyword evidence="7" id="KW-1185">Reference proteome</keyword>
<dbReference type="InterPro" id="IPR011009">
    <property type="entry name" value="Kinase-like_dom_sf"/>
</dbReference>
<feature type="domain" description="Protein kinase" evidence="5">
    <location>
        <begin position="9"/>
        <end position="260"/>
    </location>
</feature>
<dbReference type="Gene3D" id="1.10.510.10">
    <property type="entry name" value="Transferase(Phosphotransferase) domain 1"/>
    <property type="match status" value="1"/>
</dbReference>
<dbReference type="RefSeq" id="WP_379534302.1">
    <property type="nucleotide sequence ID" value="NZ_JBHSBI010000035.1"/>
</dbReference>
<dbReference type="SUPFAM" id="SSF56112">
    <property type="entry name" value="Protein kinase-like (PK-like)"/>
    <property type="match status" value="1"/>
</dbReference>
<dbReference type="PANTHER" id="PTHR43289">
    <property type="entry name" value="MITOGEN-ACTIVATED PROTEIN KINASE KINASE KINASE 20-RELATED"/>
    <property type="match status" value="1"/>
</dbReference>
<dbReference type="Gene3D" id="3.30.200.20">
    <property type="entry name" value="Phosphorylase Kinase, domain 1"/>
    <property type="match status" value="1"/>
</dbReference>
<evidence type="ECO:0000256" key="2">
    <source>
        <dbReference type="ARBA" id="ARBA00022741"/>
    </source>
</evidence>
<evidence type="ECO:0000259" key="5">
    <source>
        <dbReference type="PROSITE" id="PS50011"/>
    </source>
</evidence>
<evidence type="ECO:0000256" key="1">
    <source>
        <dbReference type="ARBA" id="ARBA00022679"/>
    </source>
</evidence>
<name>A0ABV8GKI9_9ACTN</name>
<keyword evidence="2" id="KW-0547">Nucleotide-binding</keyword>
<accession>A0ABV8GKI9</accession>
<dbReference type="Proteomes" id="UP001595851">
    <property type="component" value="Unassembled WGS sequence"/>
</dbReference>
<protein>
    <submittedName>
        <fullName evidence="6">DNA translocase FtsK</fullName>
    </submittedName>
</protein>
<comment type="caution">
    <text evidence="6">The sequence shown here is derived from an EMBL/GenBank/DDBJ whole genome shotgun (WGS) entry which is preliminary data.</text>
</comment>
<dbReference type="Pfam" id="PF17854">
    <property type="entry name" value="FtsK_alpha"/>
    <property type="match status" value="1"/>
</dbReference>
<dbReference type="InterPro" id="IPR008271">
    <property type="entry name" value="Ser/Thr_kinase_AS"/>
</dbReference>